<dbReference type="Pfam" id="PF21857">
    <property type="entry name" value="DUF6913"/>
    <property type="match status" value="1"/>
</dbReference>
<organism evidence="1 2">
    <name type="scientific">Leptobacterium flavescens</name>
    <dbReference type="NCBI Taxonomy" id="472055"/>
    <lineage>
        <taxon>Bacteria</taxon>
        <taxon>Pseudomonadati</taxon>
        <taxon>Bacteroidota</taxon>
        <taxon>Flavobacteriia</taxon>
        <taxon>Flavobacteriales</taxon>
        <taxon>Flavobacteriaceae</taxon>
        <taxon>Leptobacterium</taxon>
    </lineage>
</organism>
<dbReference type="InterPro" id="IPR054207">
    <property type="entry name" value="DUF6913"/>
</dbReference>
<reference evidence="1 2" key="1">
    <citation type="submission" date="2020-01" db="EMBL/GenBank/DDBJ databases">
        <title>Leptobacterium flavescens.</title>
        <authorList>
            <person name="Wang G."/>
        </authorList>
    </citation>
    <scope>NUCLEOTIDE SEQUENCE [LARGE SCALE GENOMIC DNA]</scope>
    <source>
        <strain evidence="1 2">KCTC 22160</strain>
    </source>
</reference>
<dbReference type="AlphaFoldDB" id="A0A6P0ULA4"/>
<evidence type="ECO:0000313" key="1">
    <source>
        <dbReference type="EMBL" id="NER13302.1"/>
    </source>
</evidence>
<accession>A0A6P0ULA4</accession>
<dbReference type="EMBL" id="JAABOO010000002">
    <property type="protein sequence ID" value="NER13302.1"/>
    <property type="molecule type" value="Genomic_DNA"/>
</dbReference>
<dbReference type="RefSeq" id="WP_163606345.1">
    <property type="nucleotide sequence ID" value="NZ_JAABOO010000002.1"/>
</dbReference>
<name>A0A6P0ULA4_9FLAO</name>
<keyword evidence="2" id="KW-1185">Reference proteome</keyword>
<gene>
    <name evidence="1" type="ORF">GWK08_07625</name>
</gene>
<protein>
    <submittedName>
        <fullName evidence="1">Uncharacterized protein</fullName>
    </submittedName>
</protein>
<proteinExistence type="predicted"/>
<evidence type="ECO:0000313" key="2">
    <source>
        <dbReference type="Proteomes" id="UP000468581"/>
    </source>
</evidence>
<dbReference type="Proteomes" id="UP000468581">
    <property type="component" value="Unassembled WGS sequence"/>
</dbReference>
<sequence length="174" mass="19989">MFLNRLKEISADKALKKVLSSGYLSDAVSTGKINSFACILNIDEFNHAEVFFELAKELDLRQDQFKIIGFTEGSTDNHSYSFPVFSPKDLKWKGKVENGDVQEFLDKKYDVLLNYYNDAPLILMLVSAYTKADFKVGLLSKNEALNNMIMDIRPKEFSKFKTEFVKYLSILKKI</sequence>
<comment type="caution">
    <text evidence="1">The sequence shown here is derived from an EMBL/GenBank/DDBJ whole genome shotgun (WGS) entry which is preliminary data.</text>
</comment>